<gene>
    <name evidence="4" type="ORF">HZA61_08075</name>
</gene>
<evidence type="ECO:0000313" key="4">
    <source>
        <dbReference type="EMBL" id="MBI5169428.1"/>
    </source>
</evidence>
<protein>
    <submittedName>
        <fullName evidence="4">ATP-binding protein</fullName>
    </submittedName>
</protein>
<dbReference type="SMART" id="SM00382">
    <property type="entry name" value="AAA"/>
    <property type="match status" value="1"/>
</dbReference>
<dbReference type="Gene3D" id="3.30.230.10">
    <property type="match status" value="1"/>
</dbReference>
<dbReference type="AlphaFoldDB" id="A0A933SCV7"/>
<dbReference type="InterPro" id="IPR027417">
    <property type="entry name" value="P-loop_NTPase"/>
</dbReference>
<dbReference type="EMBL" id="JACRIW010000052">
    <property type="protein sequence ID" value="MBI5169428.1"/>
    <property type="molecule type" value="Genomic_DNA"/>
</dbReference>
<dbReference type="InterPro" id="IPR000523">
    <property type="entry name" value="Mg_chelatse_chII-like_cat_dom"/>
</dbReference>
<evidence type="ECO:0000259" key="3">
    <source>
        <dbReference type="SMART" id="SM00382"/>
    </source>
</evidence>
<organism evidence="4 5">
    <name type="scientific">Eiseniibacteriota bacterium</name>
    <dbReference type="NCBI Taxonomy" id="2212470"/>
    <lineage>
        <taxon>Bacteria</taxon>
        <taxon>Candidatus Eiseniibacteriota</taxon>
    </lineage>
</organism>
<dbReference type="GO" id="GO:0005524">
    <property type="term" value="F:ATP binding"/>
    <property type="evidence" value="ECO:0007669"/>
    <property type="project" value="UniProtKB-KW"/>
</dbReference>
<dbReference type="InterPro" id="IPR045006">
    <property type="entry name" value="CHLI-like"/>
</dbReference>
<dbReference type="InterPro" id="IPR001208">
    <property type="entry name" value="MCM_dom"/>
</dbReference>
<feature type="non-terminal residue" evidence="4">
    <location>
        <position position="340"/>
    </location>
</feature>
<dbReference type="InterPro" id="IPR014721">
    <property type="entry name" value="Ribsml_uS5_D2-typ_fold_subgr"/>
</dbReference>
<dbReference type="InterPro" id="IPR003593">
    <property type="entry name" value="AAA+_ATPase"/>
</dbReference>
<evidence type="ECO:0000313" key="5">
    <source>
        <dbReference type="Proteomes" id="UP000696931"/>
    </source>
</evidence>
<dbReference type="Pfam" id="PF13541">
    <property type="entry name" value="ChlI"/>
    <property type="match status" value="1"/>
</dbReference>
<comment type="caution">
    <text evidence="4">The sequence shown here is derived from an EMBL/GenBank/DDBJ whole genome shotgun (WGS) entry which is preliminary data.</text>
</comment>
<accession>A0A933SCV7</accession>
<dbReference type="InterPro" id="IPR020568">
    <property type="entry name" value="Ribosomal_Su5_D2-typ_SF"/>
</dbReference>
<proteinExistence type="predicted"/>
<dbReference type="Pfam" id="PF01078">
    <property type="entry name" value="Mg_chelatase"/>
    <property type="match status" value="1"/>
</dbReference>
<dbReference type="Gene3D" id="3.40.50.300">
    <property type="entry name" value="P-loop containing nucleotide triphosphate hydrolases"/>
    <property type="match status" value="1"/>
</dbReference>
<dbReference type="PANTHER" id="PTHR32039:SF7">
    <property type="entry name" value="COMPETENCE PROTEIN COMM"/>
    <property type="match status" value="1"/>
</dbReference>
<keyword evidence="1" id="KW-0547">Nucleotide-binding</keyword>
<name>A0A933SCV7_UNCEI</name>
<sequence length="340" mass="35612">MLARVRTAALWGLDAFAVDCEVDVGPGLPGFVMVGLPDTSAREARERVWPALRNAGLSPPDRRVTVNLAPADRRKEGAAADLALALGLLVATGQAPPEKLERTAALAEVALDGRLRGTRGTLPLAEAAWRAGARTLLCAAESAREAAIVEGLQVLAAKTIGEACDWLRGEPLDLAQPAAPDDSRAAADDLADVRGQTIARRALELAAAGGHHLLLVGPPGAGKSMLARRLPGILPPLTSAEALTVTRLHSVAGLRRPGSGLMRERPFRAPHHSLSRAGLIGGGAPPRPGELSLAHHGVLFLDELAEYPRTLLDALREPLETGTVDLARASGHVRFPARPL</sequence>
<evidence type="ECO:0000256" key="1">
    <source>
        <dbReference type="ARBA" id="ARBA00022741"/>
    </source>
</evidence>
<reference evidence="4" key="1">
    <citation type="submission" date="2020-07" db="EMBL/GenBank/DDBJ databases">
        <title>Huge and variable diversity of episymbiotic CPR bacteria and DPANN archaea in groundwater ecosystems.</title>
        <authorList>
            <person name="He C.Y."/>
            <person name="Keren R."/>
            <person name="Whittaker M."/>
            <person name="Farag I.F."/>
            <person name="Doudna J."/>
            <person name="Cate J.H.D."/>
            <person name="Banfield J.F."/>
        </authorList>
    </citation>
    <scope>NUCLEOTIDE SEQUENCE</scope>
    <source>
        <strain evidence="4">NC_groundwater_1813_Pr3_B-0.1um_71_17</strain>
    </source>
</reference>
<dbReference type="Proteomes" id="UP000696931">
    <property type="component" value="Unassembled WGS sequence"/>
</dbReference>
<dbReference type="SUPFAM" id="SSF54211">
    <property type="entry name" value="Ribosomal protein S5 domain 2-like"/>
    <property type="match status" value="1"/>
</dbReference>
<dbReference type="GO" id="GO:0003677">
    <property type="term" value="F:DNA binding"/>
    <property type="evidence" value="ECO:0007669"/>
    <property type="project" value="InterPro"/>
</dbReference>
<dbReference type="SUPFAM" id="SSF52540">
    <property type="entry name" value="P-loop containing nucleoside triphosphate hydrolases"/>
    <property type="match status" value="1"/>
</dbReference>
<dbReference type="PANTHER" id="PTHR32039">
    <property type="entry name" value="MAGNESIUM-CHELATASE SUBUNIT CHLI"/>
    <property type="match status" value="1"/>
</dbReference>
<dbReference type="PRINTS" id="PR01657">
    <property type="entry name" value="MCMFAMILY"/>
</dbReference>
<evidence type="ECO:0000256" key="2">
    <source>
        <dbReference type="ARBA" id="ARBA00022840"/>
    </source>
</evidence>
<feature type="domain" description="AAA+ ATPase" evidence="3">
    <location>
        <begin position="209"/>
        <end position="340"/>
    </location>
</feature>
<keyword evidence="2 4" id="KW-0067">ATP-binding</keyword>